<evidence type="ECO:0000256" key="3">
    <source>
        <dbReference type="SAM" id="Phobius"/>
    </source>
</evidence>
<keyword evidence="6" id="KW-1185">Reference proteome</keyword>
<sequence>MKHCSTPGSVFLQWCHSLLKIGQPSKLFTLLLLLLGSVAFGHGVLVGYQIGNFPNGNNTRVWIEHWHGHATSVSSYPLQYRLIQNGTPGALTTTYATGYSNGVDTVGLQQANGDIVFLPGACGSANTENNWVYWDFNLTACGNNVVDFEIIAGTAATTEEGCASLYPQTITGVNVPGINAPDVAIHTCPPYQTSYSIAASDLSSYYTITALCDPNPTTVLNYMGQTWTEGTTPVPNWSLPKTGDTVGITVTDNTTGRSSHTTFMVSFKDAKPPRFLNFPSDTTIYGDANCQAVYNFTMPQGVDGCTGTATVSQTAGPSSGSTLNFGNTVYSFKVSDAEGNDTTASFTVSVADTSFNFSDVSVQVGTNGQCNAYVTLPTISTTNNCGSFSIYNDRTYNTNASGTYPVGTTTLTWYVYSYTTGKQEIYTQKIIVVDNEAPTISTRPATVTLDASGNGALVLADVVVSSSDNCGVDSVSLGRSTFSCDDVGIHKISVIGYDIHGNQSIDSVQITVVDTISPVIQPVAQQVYLDVNGNAYLDTNILLSFATDACLDTVIASQYAFTCTNLGQQTVNLTATDETGNTRVRTLSVTTLDTVKPSILVKNVTTYLNASGSASINATFIDNGTADACGLDTIILSKYDFDCGNVGANTITFTAKDVNNNSISTTAIVTVVDTVAPTIQLPITPADTVEIHLDASGNMPVMVPTNAFVSNGMVSDSCGIDTAYYDIDTITCTHVGYLPITVHAKDINGNSSSLTFHSEVFDTVRPTVVTQNHTVYLNASGNATITTADIENGSTDACGVASFSLSETSFGCSNAGANTVYLSVIDVNGNVDSASATVTVLDTISPEAKVQSITAYLDASGVATVTATDVDNGSSDNCTYTLSLSQTTFDCTETGLNLKTFTVTDASGNKDSKDAWITIKDTISPELHLYKSITVSLDQFGNATIAPSQLDSASTDNCSNLLFFTVSKTKFNCSNLGSNTVTVTAHDNKNNSTAGTAIVIVKDYQAPVVVTQNITAYLDGSGNVSVLPTDVNNGTTDNCTVDSLWLDKDNFSCADMGQNIVKLYAKDQSGNVALANAVVTVVDTISPMVSAQNITVYLDANGAASITTADINNGSTDNCAIQSLSLSKTAFDCSDVGANTVTFTAVDASANSTTAAVTVTVMDTINPTVVTQNITVSLDATGSATIAVSDIDNGSSDNCGVHFSSLDITNFDCTDLGANTVTLTVLDNNGNSKTAKATVSVEDNTDPTVITQDISVYLDANGAASITVSDVNNGSFDNCAIQNLSLDKTTFDCSDLGVNTVTLTGVDGSLNSASVSATVTVIDTISPLVYAQNHMVYLDANGAASITTADINNGSTDNCAIQSLSLSKTAFDCSDVGANTVTFTAVDASANSTAAAVTVTVMDTINPTVVTQNITVSLDATGSATIAASDIDNGSSDACGIQSMSLDVTGFTCTELGANTVTLTVTDNNSNVSVKTATVTVVDNVTPIMATQNITIYLGATGNAAITPSDVNNGSTDNCGITTYSLDISTFDCADLGQNLVILSATDASNNTGTKSAFVTVLDTIDPAITNLPATITAYAPANQCAANVQWPAIIGSDNCGVSMVTTSKANGALFQLGTTVVNVTVTDASSNTISQSFNVVVVDTVAPSVSNVPTNYTVIPNTNSCDAVVNWIEPVAIDNCGGVTWTKSHLPGATFPVGNTTVTYTATDSDNNATTVSFVVTVTDQVAPVVSGVPANITVSADAGSCDATVSYTMPAVSDNCSGAVISSSHASGSVFPIGTTTVTFTATDGANNVTTASFTVTVEDKQSPIISSMPANDTVGSCGATYTYAMPVATDNCSNVSVVQTSGLPSGSIFPAGITVNTFKISDANGNDTVVSFTLVVVPQGMPNLPSLLEICANMPAVELSFGQNMVWSGKGIIAAGTQFDPAAAGAGRHQLSYVFTDGMGCDVSGSISVTVLPQPIKPVVSRIGSTTLSTGNYNTYQWYRDGVLIPGATNQNYAYNLGGNYQVMVTNNSGCENYSHGMVVGQAGGGIGIEENLFGDLDLYPNPSNGVITIDINRNELEELSLVIFNTAGKMVYELTEQTSYEGKLSIDLSHLPDATYMLRITSGGEVAVKRVVIY</sequence>
<dbReference type="RefSeq" id="WP_014202395.1">
    <property type="nucleotide sequence ID" value="NC_016599.1"/>
</dbReference>
<dbReference type="NCBIfam" id="TIGR04183">
    <property type="entry name" value="Por_Secre_tail"/>
    <property type="match status" value="1"/>
</dbReference>
<keyword evidence="3" id="KW-0472">Membrane</keyword>
<dbReference type="PANTHER" id="PTHR24273:SF32">
    <property type="entry name" value="HYALIN"/>
    <property type="match status" value="1"/>
</dbReference>
<feature type="domain" description="HYR" evidence="4">
    <location>
        <begin position="1726"/>
        <end position="1806"/>
    </location>
</feature>
<evidence type="ECO:0000313" key="5">
    <source>
        <dbReference type="EMBL" id="AEV33046.1"/>
    </source>
</evidence>
<protein>
    <submittedName>
        <fullName evidence="5">HYR domain-containing protein</fullName>
    </submittedName>
</protein>
<evidence type="ECO:0000313" key="6">
    <source>
        <dbReference type="Proteomes" id="UP000005631"/>
    </source>
</evidence>
<organism evidence="5 6">
    <name type="scientific">Owenweeksia hongkongensis (strain DSM 17368 / CIP 108786 / JCM 12287 / NRRL B-23963 / UST20020801)</name>
    <dbReference type="NCBI Taxonomy" id="926562"/>
    <lineage>
        <taxon>Bacteria</taxon>
        <taxon>Pseudomonadati</taxon>
        <taxon>Bacteroidota</taxon>
        <taxon>Flavobacteriia</taxon>
        <taxon>Flavobacteriales</taxon>
        <taxon>Owenweeksiaceae</taxon>
        <taxon>Owenweeksia</taxon>
    </lineage>
</organism>
<dbReference type="eggNOG" id="COG3291">
    <property type="taxonomic scope" value="Bacteria"/>
</dbReference>
<gene>
    <name evidence="5" type="ordered locus">Oweho_2070</name>
</gene>
<dbReference type="eggNOG" id="COG3209">
    <property type="taxonomic scope" value="Bacteria"/>
</dbReference>
<reference evidence="5 6" key="1">
    <citation type="journal article" date="2012" name="Stand. Genomic Sci.">
        <title>Genome sequence of the orange-pigmented seawater bacterium Owenweeksia hongkongensis type strain (UST20020801(T)).</title>
        <authorList>
            <person name="Riedel T."/>
            <person name="Held B."/>
            <person name="Nolan M."/>
            <person name="Lucas S."/>
            <person name="Lapidus A."/>
            <person name="Tice H."/>
            <person name="Del Rio T.G."/>
            <person name="Cheng J.F."/>
            <person name="Han C."/>
            <person name="Tapia R."/>
            <person name="Goodwin L.A."/>
            <person name="Pitluck S."/>
            <person name="Liolios K."/>
            <person name="Mavromatis K."/>
            <person name="Pagani I."/>
            <person name="Ivanova N."/>
            <person name="Mikhailova N."/>
            <person name="Pati A."/>
            <person name="Chen A."/>
            <person name="Palaniappan K."/>
            <person name="Rohde M."/>
            <person name="Tindall B.J."/>
            <person name="Detter J.C."/>
            <person name="Goker M."/>
            <person name="Woyke T."/>
            <person name="Bristow J."/>
            <person name="Eisen J.A."/>
            <person name="Markowitz V."/>
            <person name="Hugenholtz P."/>
            <person name="Klenk H.P."/>
            <person name="Kyrpides N.C."/>
        </authorList>
    </citation>
    <scope>NUCLEOTIDE SEQUENCE</scope>
    <source>
        <strain evidence="6">DSM 17368 / JCM 12287 / NRRL B-23963</strain>
    </source>
</reference>
<dbReference type="Pfam" id="PF02494">
    <property type="entry name" value="HYR"/>
    <property type="match status" value="4"/>
</dbReference>
<evidence type="ECO:0000259" key="4">
    <source>
        <dbReference type="PROSITE" id="PS50825"/>
    </source>
</evidence>
<keyword evidence="2" id="KW-0677">Repeat</keyword>
<dbReference type="InterPro" id="IPR003410">
    <property type="entry name" value="HYR_dom"/>
</dbReference>
<feature type="domain" description="HYR" evidence="4">
    <location>
        <begin position="1562"/>
        <end position="1642"/>
    </location>
</feature>
<keyword evidence="3" id="KW-0812">Transmembrane</keyword>
<keyword evidence="3" id="KW-1133">Transmembrane helix</keyword>
<feature type="domain" description="HYR" evidence="4">
    <location>
        <begin position="268"/>
        <end position="352"/>
    </location>
</feature>
<dbReference type="KEGG" id="oho:Oweho_2070"/>
<dbReference type="EMBL" id="CP003156">
    <property type="protein sequence ID" value="AEV33046.1"/>
    <property type="molecule type" value="Genomic_DNA"/>
</dbReference>
<dbReference type="PANTHER" id="PTHR24273">
    <property type="entry name" value="FI04643P-RELATED"/>
    <property type="match status" value="1"/>
</dbReference>
<dbReference type="InterPro" id="IPR013783">
    <property type="entry name" value="Ig-like_fold"/>
</dbReference>
<evidence type="ECO:0000256" key="1">
    <source>
        <dbReference type="ARBA" id="ARBA00022729"/>
    </source>
</evidence>
<dbReference type="STRING" id="926562.Oweho_2070"/>
<evidence type="ECO:0000256" key="2">
    <source>
        <dbReference type="ARBA" id="ARBA00022737"/>
    </source>
</evidence>
<proteinExistence type="predicted"/>
<dbReference type="PROSITE" id="PS50825">
    <property type="entry name" value="HYR"/>
    <property type="match status" value="4"/>
</dbReference>
<accession>G8R3J0</accession>
<dbReference type="Pfam" id="PF18962">
    <property type="entry name" value="Por_Secre_tail"/>
    <property type="match status" value="1"/>
</dbReference>
<name>G8R3J0_OWEHD</name>
<dbReference type="Proteomes" id="UP000005631">
    <property type="component" value="Chromosome"/>
</dbReference>
<dbReference type="InterPro" id="IPR026444">
    <property type="entry name" value="Secre_tail"/>
</dbReference>
<dbReference type="HOGENOM" id="CLU_232109_0_0_10"/>
<dbReference type="Gene3D" id="2.60.40.10">
    <property type="entry name" value="Immunoglobulins"/>
    <property type="match status" value="1"/>
</dbReference>
<dbReference type="eggNOG" id="COG3391">
    <property type="taxonomic scope" value="Bacteria"/>
</dbReference>
<dbReference type="eggNOG" id="COG1520">
    <property type="taxonomic scope" value="Bacteria"/>
</dbReference>
<feature type="domain" description="HYR" evidence="4">
    <location>
        <begin position="1643"/>
        <end position="1725"/>
    </location>
</feature>
<keyword evidence="1" id="KW-0732">Signal</keyword>
<dbReference type="PATRIC" id="fig|926562.3.peg.2082"/>
<feature type="transmembrane region" description="Helical" evidence="3">
    <location>
        <begin position="27"/>
        <end position="50"/>
    </location>
</feature>